<dbReference type="GO" id="GO:0016874">
    <property type="term" value="F:ligase activity"/>
    <property type="evidence" value="ECO:0007669"/>
    <property type="project" value="UniProtKB-KW"/>
</dbReference>
<dbReference type="InterPro" id="IPR000873">
    <property type="entry name" value="AMP-dep_synth/lig_dom"/>
</dbReference>
<sequence>MGLFEQSDDIALWPTTSLPLFNTTVGTAAVRSYHEVTAHAIPIPSNSHALLQRFARFILAVTGRTDVAFIADDGCEQALFRATTASGDEVELTKTSSNAFSSDVSGLDFGIYAPASPDSTNNSLTKLLQPLVASLRPTDEGVADITLFLRGSHGPQAAARHLLQLATSYINPHPSLHKTEISQIYAPLPQHPLQNGHGSPVLLHNILEHAARSYPHNIAIDEVTGGRTGSYTRCELTYVELNAKVSSFADEIQAVLQKLDWPAFQGGQKMVPIFLGNSAELNICMNAISKAGHAFCPLQIDAPEERLRDLLFDLQAPGILGVGSNPWAGTEFGKDIIWIDYFNPTACLQGQPPPTYGPVLAHRTPSENDIAYIMYTSGSTGKPKGVVMQHRVAISFLQNMDAGPAPLPTGPRLRWIIMSAPTFDIVLMDNFMAPLKGGTICIAERQLLLTNPEAVVRELRATATFTVNSLAMLLRPERVPTLTWIAVGGELVGQRVVDNFAPKAGEEKPSRLMICGYGPTEATVFVSNHVCDDASRPSVIGEPLPGMQLIVLDMESSERRVVPLGVAGELAIGGPQLSTGYLNNPKETAQAFVQDEKFGRLYRTGDKVRVVWSESGEPRVEFLGRISTDQVKLNGRRVELPEIENVLSRADGAARVAVLVSKSKLVACVMPWEDATNKDSVVALCRAEAEKYLPAWMRPLQYLAMNKLPLSPNGKVDRRALASILSPTEAAATPVAAKVTLIPDVVDHTIASEKSTASGYDSAIELDTPIDAASIVYGGLVDAIGEEVQEQDHSATLVHLGLDSLSALVFLQTLGELGITELEIQDVLDTKTIGDLIGKVEKLRPKGKTDTASIIYKGLVDALGEDVHQQDRSIVLAELGMDSLGALVFLQTLGEFGITHLEIHEVLASNTIGDLIDTVDKQRVKEALAAAPVVVHEYKPEPSFTPARLATTAAAPDGIDVTVIAADDAEEVFELPVEAKLRHFDHHCRAQCLAALKLNDEQVEQVLPVTNVQARFVALGIDPEYYDTTKYVGRPQMTHFVYKIPEDLDPARLQRAVDTVLPRYDCFRTVFVSVEHPVAPFAQCILSPSVARIPRTEVVCDDTDAEDRNSLWSHTINGIQRAAEASMSIDKPGLSVAWVWSPNRARCVMILSMFHGVYDGTQINFLFDAVLAEYAKPGSTPPMDLLPIQTAVELNLGYDWIQTVMYWAGRLAGVPGSRLGERRPVPRALLPNAAPGFAETHMRSVSVKASLTMRQLSKAAQAMSTNMLTVAEAAWASVLAQTFADTIRADAIAGKKSFDVQFGTVLNGRRHQDALRCMAPMLAALPQRLVIDGTKRLTNREACSLLAAHRIEAQPFLQMPCPTLAHARMGTDRFDSVLLVQALTPEEVHNPLRQLPGFNFDENLMAPFKEIDVGFPLTTELWPGSLQWDEKMLIRCAYSRARHEFLTHDWVHGALSALDEAILRITSEPDALFYIG</sequence>
<dbReference type="PANTHER" id="PTHR45527">
    <property type="entry name" value="NONRIBOSOMAL PEPTIDE SYNTHETASE"/>
    <property type="match status" value="1"/>
</dbReference>
<dbReference type="Gene3D" id="3.30.559.10">
    <property type="entry name" value="Chloramphenicol acetyltransferase-like domain"/>
    <property type="match status" value="1"/>
</dbReference>
<comment type="caution">
    <text evidence="5">The sequence shown here is derived from an EMBL/GenBank/DDBJ whole genome shotgun (WGS) entry which is preliminary data.</text>
</comment>
<feature type="domain" description="Carrier" evidence="4">
    <location>
        <begin position="763"/>
        <end position="844"/>
    </location>
</feature>
<reference evidence="5 6" key="1">
    <citation type="journal article" date="2015" name="Mol. Plant Microbe Interact.">
        <title>Genome, transcriptome, and functional analyses of Penicillium expansum provide new insights into secondary metabolism and pathogenicity.</title>
        <authorList>
            <person name="Ballester A.R."/>
            <person name="Marcet-Houben M."/>
            <person name="Levin E."/>
            <person name="Sela N."/>
            <person name="Selma-Lazaro C."/>
            <person name="Carmona L."/>
            <person name="Wisniewski M."/>
            <person name="Droby S."/>
            <person name="Gonzalez-Candelas L."/>
            <person name="Gabaldon T."/>
        </authorList>
    </citation>
    <scope>NUCLEOTIDE SEQUENCE [LARGE SCALE GENOMIC DNA]</scope>
    <source>
        <strain evidence="5 6">PHI-1</strain>
    </source>
</reference>
<dbReference type="HOGENOM" id="CLU_255202_0_0_1"/>
<dbReference type="Gene3D" id="3.30.559.30">
    <property type="entry name" value="Nonribosomal peptide synthetase, condensation domain"/>
    <property type="match status" value="1"/>
</dbReference>
<dbReference type="InterPro" id="IPR045851">
    <property type="entry name" value="AMP-bd_C_sf"/>
</dbReference>
<evidence type="ECO:0000313" key="6">
    <source>
        <dbReference type="Proteomes" id="UP000030104"/>
    </source>
</evidence>
<evidence type="ECO:0000259" key="4">
    <source>
        <dbReference type="PROSITE" id="PS50075"/>
    </source>
</evidence>
<protein>
    <submittedName>
        <fullName evidence="5">AMP-dependent synthetase/ligase</fullName>
    </submittedName>
</protein>
<dbReference type="SUPFAM" id="SSF52777">
    <property type="entry name" value="CoA-dependent acyltransferases"/>
    <property type="match status" value="2"/>
</dbReference>
<dbReference type="EMBL" id="JQGA01000558">
    <property type="protein sequence ID" value="KGO74912.1"/>
    <property type="molecule type" value="Genomic_DNA"/>
</dbReference>
<evidence type="ECO:0000256" key="2">
    <source>
        <dbReference type="ARBA" id="ARBA00022553"/>
    </source>
</evidence>
<keyword evidence="6" id="KW-1185">Reference proteome</keyword>
<dbReference type="SUPFAM" id="SSF47336">
    <property type="entry name" value="ACP-like"/>
    <property type="match status" value="2"/>
</dbReference>
<dbReference type="SUPFAM" id="SSF56801">
    <property type="entry name" value="Acetyl-CoA synthetase-like"/>
    <property type="match status" value="1"/>
</dbReference>
<dbReference type="Gene3D" id="3.40.50.12780">
    <property type="entry name" value="N-terminal domain of ligase-like"/>
    <property type="match status" value="1"/>
</dbReference>
<dbReference type="Gene3D" id="3.30.300.30">
    <property type="match status" value="1"/>
</dbReference>
<dbReference type="OMA" id="CATFENA"/>
<dbReference type="InterPro" id="IPR020845">
    <property type="entry name" value="AMP-binding_CS"/>
</dbReference>
<keyword evidence="2" id="KW-0597">Phosphoprotein</keyword>
<evidence type="ECO:0000256" key="3">
    <source>
        <dbReference type="ARBA" id="ARBA00022598"/>
    </source>
</evidence>
<accession>A0A0A2L481</accession>
<dbReference type="PROSITE" id="PS50075">
    <property type="entry name" value="CARRIER"/>
    <property type="match status" value="1"/>
</dbReference>
<dbReference type="PROSITE" id="PS00455">
    <property type="entry name" value="AMP_BINDING"/>
    <property type="match status" value="1"/>
</dbReference>
<dbReference type="InterPro" id="IPR042099">
    <property type="entry name" value="ANL_N_sf"/>
</dbReference>
<dbReference type="Pfam" id="PF00668">
    <property type="entry name" value="Condensation"/>
    <property type="match status" value="1"/>
</dbReference>
<dbReference type="InterPro" id="IPR009081">
    <property type="entry name" value="PP-bd_ACP"/>
</dbReference>
<proteinExistence type="predicted"/>
<dbReference type="PhylomeDB" id="A0A0A2L481"/>
<organism evidence="5 6">
    <name type="scientific">Penicillium italicum</name>
    <name type="common">Blue mold</name>
    <dbReference type="NCBI Taxonomy" id="40296"/>
    <lineage>
        <taxon>Eukaryota</taxon>
        <taxon>Fungi</taxon>
        <taxon>Dikarya</taxon>
        <taxon>Ascomycota</taxon>
        <taxon>Pezizomycotina</taxon>
        <taxon>Eurotiomycetes</taxon>
        <taxon>Eurotiomycetidae</taxon>
        <taxon>Eurotiales</taxon>
        <taxon>Aspergillaceae</taxon>
        <taxon>Penicillium</taxon>
    </lineage>
</organism>
<keyword evidence="3 5" id="KW-0436">Ligase</keyword>
<dbReference type="STRING" id="40296.A0A0A2L481"/>
<evidence type="ECO:0000313" key="5">
    <source>
        <dbReference type="EMBL" id="KGO74912.1"/>
    </source>
</evidence>
<name>A0A0A2L481_PENIT</name>
<dbReference type="Proteomes" id="UP000030104">
    <property type="component" value="Unassembled WGS sequence"/>
</dbReference>
<evidence type="ECO:0000256" key="1">
    <source>
        <dbReference type="ARBA" id="ARBA00022450"/>
    </source>
</evidence>
<dbReference type="OrthoDB" id="416786at2759"/>
<dbReference type="InterPro" id="IPR036736">
    <property type="entry name" value="ACP-like_sf"/>
</dbReference>
<dbReference type="GO" id="GO:0005737">
    <property type="term" value="C:cytoplasm"/>
    <property type="evidence" value="ECO:0007669"/>
    <property type="project" value="TreeGrafter"/>
</dbReference>
<dbReference type="GO" id="GO:0044550">
    <property type="term" value="P:secondary metabolite biosynthetic process"/>
    <property type="evidence" value="ECO:0007669"/>
    <property type="project" value="TreeGrafter"/>
</dbReference>
<gene>
    <name evidence="5" type="ORF">PITC_031500</name>
</gene>
<dbReference type="Pfam" id="PF00501">
    <property type="entry name" value="AMP-binding"/>
    <property type="match status" value="1"/>
</dbReference>
<dbReference type="InterPro" id="IPR001242">
    <property type="entry name" value="Condensation_dom"/>
</dbReference>
<dbReference type="GO" id="GO:0043041">
    <property type="term" value="P:amino acid activation for nonribosomal peptide biosynthetic process"/>
    <property type="evidence" value="ECO:0007669"/>
    <property type="project" value="TreeGrafter"/>
</dbReference>
<keyword evidence="1" id="KW-0596">Phosphopantetheine</keyword>
<dbReference type="GO" id="GO:0031177">
    <property type="term" value="F:phosphopantetheine binding"/>
    <property type="evidence" value="ECO:0007669"/>
    <property type="project" value="TreeGrafter"/>
</dbReference>
<dbReference type="InterPro" id="IPR023213">
    <property type="entry name" value="CAT-like_dom_sf"/>
</dbReference>
<dbReference type="PANTHER" id="PTHR45527:SF1">
    <property type="entry name" value="FATTY ACID SYNTHASE"/>
    <property type="match status" value="1"/>
</dbReference>